<organism evidence="1 2">
    <name type="scientific">Lujinxingia vulgaris</name>
    <dbReference type="NCBI Taxonomy" id="2600176"/>
    <lineage>
        <taxon>Bacteria</taxon>
        <taxon>Deltaproteobacteria</taxon>
        <taxon>Bradymonadales</taxon>
        <taxon>Lujinxingiaceae</taxon>
        <taxon>Lujinxingia</taxon>
    </lineage>
</organism>
<protein>
    <submittedName>
        <fullName evidence="1">Uncharacterized protein</fullName>
    </submittedName>
</protein>
<dbReference type="EMBL" id="VOSM01000001">
    <property type="protein sequence ID" value="TXD39175.1"/>
    <property type="molecule type" value="Genomic_DNA"/>
</dbReference>
<comment type="caution">
    <text evidence="1">The sequence shown here is derived from an EMBL/GenBank/DDBJ whole genome shotgun (WGS) entry which is preliminary data.</text>
</comment>
<gene>
    <name evidence="1" type="ORF">FRC98_01880</name>
</gene>
<name>A0A5C6XLT5_9DELT</name>
<accession>A0A5C6XLT5</accession>
<evidence type="ECO:0000313" key="1">
    <source>
        <dbReference type="EMBL" id="TXD39175.1"/>
    </source>
</evidence>
<proteinExistence type="predicted"/>
<dbReference type="OrthoDB" id="5506854at2"/>
<sequence>MMRMKSGEGAKERVLMVTACGLGLLLGWGALTGVPEASAVTVCSGPYAYGDLDVQLDEVHSEAAFDCLAVEYEMGEDEHYGFVRLALNVANACGEDIAIAMNIDKPYGEPYLHEEIVAEGEALRFGGPIRELEDEEQGEGIAEIRAIPAAERTGEEMGFEEYRAMASVHYSFSGTPTYADPYYNEGACGPGTTFGCAVTSSGPQAPSSWPLVWVVLGLGVVGVRRRMREGS</sequence>
<dbReference type="Proteomes" id="UP000321412">
    <property type="component" value="Unassembled WGS sequence"/>
</dbReference>
<keyword evidence="2" id="KW-1185">Reference proteome</keyword>
<evidence type="ECO:0000313" key="2">
    <source>
        <dbReference type="Proteomes" id="UP000321412"/>
    </source>
</evidence>
<dbReference type="RefSeq" id="WP_146979607.1">
    <property type="nucleotide sequence ID" value="NZ_VOSM01000001.1"/>
</dbReference>
<dbReference type="AlphaFoldDB" id="A0A5C6XLT5"/>
<reference evidence="1 2" key="1">
    <citation type="submission" date="2019-08" db="EMBL/GenBank/DDBJ databases">
        <title>Bradymonadales sp. TMQ4.</title>
        <authorList>
            <person name="Liang Q."/>
        </authorList>
    </citation>
    <scope>NUCLEOTIDE SEQUENCE [LARGE SCALE GENOMIC DNA]</scope>
    <source>
        <strain evidence="1 2">TMQ4</strain>
    </source>
</reference>